<feature type="region of interest" description="Disordered" evidence="1">
    <location>
        <begin position="97"/>
        <end position="126"/>
    </location>
</feature>
<reference evidence="2" key="1">
    <citation type="journal article" date="2023" name="Mol. Phylogenet. Evol.">
        <title>Genome-scale phylogeny and comparative genomics of the fungal order Sordariales.</title>
        <authorList>
            <person name="Hensen N."/>
            <person name="Bonometti L."/>
            <person name="Westerberg I."/>
            <person name="Brannstrom I.O."/>
            <person name="Guillou S."/>
            <person name="Cros-Aarteil S."/>
            <person name="Calhoun S."/>
            <person name="Haridas S."/>
            <person name="Kuo A."/>
            <person name="Mondo S."/>
            <person name="Pangilinan J."/>
            <person name="Riley R."/>
            <person name="LaButti K."/>
            <person name="Andreopoulos B."/>
            <person name="Lipzen A."/>
            <person name="Chen C."/>
            <person name="Yan M."/>
            <person name="Daum C."/>
            <person name="Ng V."/>
            <person name="Clum A."/>
            <person name="Steindorff A."/>
            <person name="Ohm R.A."/>
            <person name="Martin F."/>
            <person name="Silar P."/>
            <person name="Natvig D.O."/>
            <person name="Lalanne C."/>
            <person name="Gautier V."/>
            <person name="Ament-Velasquez S.L."/>
            <person name="Kruys A."/>
            <person name="Hutchinson M.I."/>
            <person name="Powell A.J."/>
            <person name="Barry K."/>
            <person name="Miller A.N."/>
            <person name="Grigoriev I.V."/>
            <person name="Debuchy R."/>
            <person name="Gladieux P."/>
            <person name="Hiltunen Thoren M."/>
            <person name="Johannesson H."/>
        </authorList>
    </citation>
    <scope>NUCLEOTIDE SEQUENCE</scope>
    <source>
        <strain evidence="2">PSN243</strain>
    </source>
</reference>
<reference evidence="2" key="2">
    <citation type="submission" date="2023-05" db="EMBL/GenBank/DDBJ databases">
        <authorList>
            <consortium name="Lawrence Berkeley National Laboratory"/>
            <person name="Steindorff A."/>
            <person name="Hensen N."/>
            <person name="Bonometti L."/>
            <person name="Westerberg I."/>
            <person name="Brannstrom I.O."/>
            <person name="Guillou S."/>
            <person name="Cros-Aarteil S."/>
            <person name="Calhoun S."/>
            <person name="Haridas S."/>
            <person name="Kuo A."/>
            <person name="Mondo S."/>
            <person name="Pangilinan J."/>
            <person name="Riley R."/>
            <person name="Labutti K."/>
            <person name="Andreopoulos B."/>
            <person name="Lipzen A."/>
            <person name="Chen C."/>
            <person name="Yanf M."/>
            <person name="Daum C."/>
            <person name="Ng V."/>
            <person name="Clum A."/>
            <person name="Ohm R."/>
            <person name="Martin F."/>
            <person name="Silar P."/>
            <person name="Natvig D."/>
            <person name="Lalanne C."/>
            <person name="Gautier V."/>
            <person name="Ament-Velasquez S.L."/>
            <person name="Kruys A."/>
            <person name="Hutchinson M.I."/>
            <person name="Powell A.J."/>
            <person name="Barry K."/>
            <person name="Miller A.N."/>
            <person name="Grigoriev I.V."/>
            <person name="Debuchy R."/>
            <person name="Gladieux P."/>
            <person name="Thoren M.H."/>
            <person name="Johannesson H."/>
        </authorList>
    </citation>
    <scope>NUCLEOTIDE SEQUENCE</scope>
    <source>
        <strain evidence="2">PSN243</strain>
    </source>
</reference>
<evidence type="ECO:0000313" key="2">
    <source>
        <dbReference type="EMBL" id="KAK4451858.1"/>
    </source>
</evidence>
<gene>
    <name evidence="2" type="ORF">QBC34DRAFT_44899</name>
</gene>
<evidence type="ECO:0000313" key="3">
    <source>
        <dbReference type="Proteomes" id="UP001321760"/>
    </source>
</evidence>
<keyword evidence="3" id="KW-1185">Reference proteome</keyword>
<dbReference type="EMBL" id="MU865926">
    <property type="protein sequence ID" value="KAK4451858.1"/>
    <property type="molecule type" value="Genomic_DNA"/>
</dbReference>
<accession>A0AAV9GXG1</accession>
<organism evidence="2 3">
    <name type="scientific">Podospora aff. communis PSN243</name>
    <dbReference type="NCBI Taxonomy" id="3040156"/>
    <lineage>
        <taxon>Eukaryota</taxon>
        <taxon>Fungi</taxon>
        <taxon>Dikarya</taxon>
        <taxon>Ascomycota</taxon>
        <taxon>Pezizomycotina</taxon>
        <taxon>Sordariomycetes</taxon>
        <taxon>Sordariomycetidae</taxon>
        <taxon>Sordariales</taxon>
        <taxon>Podosporaceae</taxon>
        <taxon>Podospora</taxon>
    </lineage>
</organism>
<proteinExistence type="predicted"/>
<feature type="region of interest" description="Disordered" evidence="1">
    <location>
        <begin position="270"/>
        <end position="293"/>
    </location>
</feature>
<sequence>MRGLGLLFRPSMSRVSNARLAVSRSPIKLTTLRSPFSKRRHYIRNRRSKCADVTIAINSCDNVQDGKIFLRLQRLNIGLSLISWVLITIDKSTAEEDADIPSSRAGAGRAAPSPRPHRKTPQLPATPTCFPSSRLAVGCESGLLSQHGPQPFDFFNNAECPAATLRSVTGSSQDNAKRNVERLGWGCHGAAFIGPTPLGGPALRCHRLLCSRALQPWAGTGWKRDAGGGRGAQRPAAAVSARTEEAVRPTSSRPSRFGTFTADEMQLSTTADKKRPARPLRYPSTCSTYEGGGGAAPTHDWSLDTHTHTSTRHVGTVSLARIGFADAATAVVSRGVF</sequence>
<feature type="region of interest" description="Disordered" evidence="1">
    <location>
        <begin position="221"/>
        <end position="258"/>
    </location>
</feature>
<feature type="compositionally biased region" description="Low complexity" evidence="1">
    <location>
        <begin position="101"/>
        <end position="112"/>
    </location>
</feature>
<dbReference type="Proteomes" id="UP001321760">
    <property type="component" value="Unassembled WGS sequence"/>
</dbReference>
<comment type="caution">
    <text evidence="2">The sequence shown here is derived from an EMBL/GenBank/DDBJ whole genome shotgun (WGS) entry which is preliminary data.</text>
</comment>
<name>A0AAV9GXG1_9PEZI</name>
<dbReference type="AlphaFoldDB" id="A0AAV9GXG1"/>
<evidence type="ECO:0000256" key="1">
    <source>
        <dbReference type="SAM" id="MobiDB-lite"/>
    </source>
</evidence>
<protein>
    <submittedName>
        <fullName evidence="2">Uncharacterized protein</fullName>
    </submittedName>
</protein>